<evidence type="ECO:0000313" key="1">
    <source>
        <dbReference type="EMBL" id="KAH7857431.1"/>
    </source>
</evidence>
<dbReference type="Proteomes" id="UP000828048">
    <property type="component" value="Chromosome 3"/>
</dbReference>
<protein>
    <submittedName>
        <fullName evidence="1">Uncharacterized protein</fullName>
    </submittedName>
</protein>
<reference evidence="1 2" key="1">
    <citation type="journal article" date="2021" name="Hortic Res">
        <title>High-quality reference genome and annotation aids understanding of berry development for evergreen blueberry (Vaccinium darrowii).</title>
        <authorList>
            <person name="Yu J."/>
            <person name="Hulse-Kemp A.M."/>
            <person name="Babiker E."/>
            <person name="Staton M."/>
        </authorList>
    </citation>
    <scope>NUCLEOTIDE SEQUENCE [LARGE SCALE GENOMIC DNA]</scope>
    <source>
        <strain evidence="2">cv. NJ 8807/NJ 8810</strain>
        <tissue evidence="1">Young leaf</tissue>
    </source>
</reference>
<name>A0ACB7YVA9_9ERIC</name>
<evidence type="ECO:0000313" key="2">
    <source>
        <dbReference type="Proteomes" id="UP000828048"/>
    </source>
</evidence>
<comment type="caution">
    <text evidence="1">The sequence shown here is derived from an EMBL/GenBank/DDBJ whole genome shotgun (WGS) entry which is preliminary data.</text>
</comment>
<organism evidence="1 2">
    <name type="scientific">Vaccinium darrowii</name>
    <dbReference type="NCBI Taxonomy" id="229202"/>
    <lineage>
        <taxon>Eukaryota</taxon>
        <taxon>Viridiplantae</taxon>
        <taxon>Streptophyta</taxon>
        <taxon>Embryophyta</taxon>
        <taxon>Tracheophyta</taxon>
        <taxon>Spermatophyta</taxon>
        <taxon>Magnoliopsida</taxon>
        <taxon>eudicotyledons</taxon>
        <taxon>Gunneridae</taxon>
        <taxon>Pentapetalae</taxon>
        <taxon>asterids</taxon>
        <taxon>Ericales</taxon>
        <taxon>Ericaceae</taxon>
        <taxon>Vaccinioideae</taxon>
        <taxon>Vaccinieae</taxon>
        <taxon>Vaccinium</taxon>
    </lineage>
</organism>
<sequence length="210" mass="23367">MIRSEVTRSVGDDDVTAEPEITETILSVEAEYLQANQLNWPVQSDSQKSSGRSQLLRKKERVLPLFGFQIGEEETAKEREMKMEGGGAGEEGMIERVEDSKGLQQQSKALDGALQPCRRSSARFHPRSRNRHIIRNLLNHFSVSRVKSRPRRGRSRAKPDPAAFQVSDVHREDLAQCVVRGLVMGGGVGDLVEFFYDGKGVFGGEGGPRM</sequence>
<dbReference type="EMBL" id="CM037153">
    <property type="protein sequence ID" value="KAH7857431.1"/>
    <property type="molecule type" value="Genomic_DNA"/>
</dbReference>
<proteinExistence type="predicted"/>
<gene>
    <name evidence="1" type="ORF">Vadar_012618</name>
</gene>
<keyword evidence="2" id="KW-1185">Reference proteome</keyword>
<accession>A0ACB7YVA9</accession>